<organism evidence="1 2">
    <name type="scientific">Meloidogyne enterolobii</name>
    <name type="common">Root-knot nematode worm</name>
    <name type="synonym">Meloidogyne mayaguensis</name>
    <dbReference type="NCBI Taxonomy" id="390850"/>
    <lineage>
        <taxon>Eukaryota</taxon>
        <taxon>Metazoa</taxon>
        <taxon>Ecdysozoa</taxon>
        <taxon>Nematoda</taxon>
        <taxon>Chromadorea</taxon>
        <taxon>Rhabditida</taxon>
        <taxon>Tylenchina</taxon>
        <taxon>Tylenchomorpha</taxon>
        <taxon>Tylenchoidea</taxon>
        <taxon>Meloidogynidae</taxon>
        <taxon>Meloidogyninae</taxon>
        <taxon>Meloidogyne</taxon>
    </lineage>
</organism>
<reference evidence="1" key="1">
    <citation type="submission" date="2023-11" db="EMBL/GenBank/DDBJ databases">
        <authorList>
            <person name="Poullet M."/>
        </authorList>
    </citation>
    <scope>NUCLEOTIDE SEQUENCE</scope>
    <source>
        <strain evidence="1">E1834</strain>
    </source>
</reference>
<evidence type="ECO:0000313" key="2">
    <source>
        <dbReference type="Proteomes" id="UP001497535"/>
    </source>
</evidence>
<protein>
    <submittedName>
        <fullName evidence="1">Uncharacterized protein</fullName>
    </submittedName>
</protein>
<sequence length="117" mass="13762">MDPETKQSTDQDVSDQETQRRDKVFKQLTEQIQPFLAIVGKLKPCVGIEPRELGDPQNAQEIKNVEGQYEHLVNAYNETVEGYKYIKDMTKGGKKHSVNFFWKRFSFFKPRFVKPEY</sequence>
<gene>
    <name evidence="1" type="ORF">MENTE1834_LOCUS2152</name>
</gene>
<evidence type="ECO:0000313" key="1">
    <source>
        <dbReference type="EMBL" id="CAK5012546.1"/>
    </source>
</evidence>
<proteinExistence type="predicted"/>
<comment type="caution">
    <text evidence="1">The sequence shown here is derived from an EMBL/GenBank/DDBJ whole genome shotgun (WGS) entry which is preliminary data.</text>
</comment>
<name>A0ACB0XQ07_MELEN</name>
<dbReference type="Proteomes" id="UP001497535">
    <property type="component" value="Unassembled WGS sequence"/>
</dbReference>
<dbReference type="EMBL" id="CAVMJV010000002">
    <property type="protein sequence ID" value="CAK5012546.1"/>
    <property type="molecule type" value="Genomic_DNA"/>
</dbReference>
<accession>A0ACB0XQ07</accession>
<keyword evidence="2" id="KW-1185">Reference proteome</keyword>